<keyword evidence="1" id="KW-0812">Transmembrane</keyword>
<feature type="transmembrane region" description="Helical" evidence="1">
    <location>
        <begin position="12"/>
        <end position="30"/>
    </location>
</feature>
<evidence type="ECO:0000313" key="3">
    <source>
        <dbReference type="Proteomes" id="UP001499851"/>
    </source>
</evidence>
<keyword evidence="1" id="KW-1133">Transmembrane helix</keyword>
<feature type="transmembrane region" description="Helical" evidence="1">
    <location>
        <begin position="87"/>
        <end position="109"/>
    </location>
</feature>
<accession>A0ABP4SJL1</accession>
<dbReference type="Pfam" id="PF06993">
    <property type="entry name" value="DUF1304"/>
    <property type="match status" value="1"/>
</dbReference>
<dbReference type="InterPro" id="IPR009732">
    <property type="entry name" value="DUF1304"/>
</dbReference>
<keyword evidence="1" id="KW-0472">Membrane</keyword>
<name>A0ABP4SJL1_9ACTN</name>
<organism evidence="2 3">
    <name type="scientific">Glycomyces endophyticus</name>
    <dbReference type="NCBI Taxonomy" id="480996"/>
    <lineage>
        <taxon>Bacteria</taxon>
        <taxon>Bacillati</taxon>
        <taxon>Actinomycetota</taxon>
        <taxon>Actinomycetes</taxon>
        <taxon>Glycomycetales</taxon>
        <taxon>Glycomycetaceae</taxon>
        <taxon>Glycomyces</taxon>
    </lineage>
</organism>
<comment type="caution">
    <text evidence="2">The sequence shown here is derived from an EMBL/GenBank/DDBJ whole genome shotgun (WGS) entry which is preliminary data.</text>
</comment>
<feature type="transmembrane region" description="Helical" evidence="1">
    <location>
        <begin position="121"/>
        <end position="137"/>
    </location>
</feature>
<proteinExistence type="predicted"/>
<reference evidence="3" key="1">
    <citation type="journal article" date="2019" name="Int. J. Syst. Evol. Microbiol.">
        <title>The Global Catalogue of Microorganisms (GCM) 10K type strain sequencing project: providing services to taxonomists for standard genome sequencing and annotation.</title>
        <authorList>
            <consortium name="The Broad Institute Genomics Platform"/>
            <consortium name="The Broad Institute Genome Sequencing Center for Infectious Disease"/>
            <person name="Wu L."/>
            <person name="Ma J."/>
        </authorList>
    </citation>
    <scope>NUCLEOTIDE SEQUENCE [LARGE SCALE GENOMIC DNA]</scope>
    <source>
        <strain evidence="3">JCM 16001</strain>
    </source>
</reference>
<evidence type="ECO:0000313" key="2">
    <source>
        <dbReference type="EMBL" id="GAA1672822.1"/>
    </source>
</evidence>
<keyword evidence="3" id="KW-1185">Reference proteome</keyword>
<gene>
    <name evidence="2" type="ORF">GCM10009830_18790</name>
</gene>
<protein>
    <submittedName>
        <fullName evidence="2">DUF1304 domain-containing protein</fullName>
    </submittedName>
</protein>
<dbReference type="Proteomes" id="UP001499851">
    <property type="component" value="Unassembled WGS sequence"/>
</dbReference>
<sequence>MAAMGETASMLLVVQILAALAGLVHVYIWVMETVRFSDPKVHRGVFKTDTADLAAVKPWAANQGWYNLFLAIGALLGAALVRAEPAVGWTLVVTACGSMALAALVLVATDRSMLAAAAKQGLFPLLALVFSGVLAVAL</sequence>
<feature type="transmembrane region" description="Helical" evidence="1">
    <location>
        <begin position="64"/>
        <end position="81"/>
    </location>
</feature>
<evidence type="ECO:0000256" key="1">
    <source>
        <dbReference type="SAM" id="Phobius"/>
    </source>
</evidence>
<dbReference type="EMBL" id="BAAAQF010000005">
    <property type="protein sequence ID" value="GAA1672822.1"/>
    <property type="molecule type" value="Genomic_DNA"/>
</dbReference>